<proteinExistence type="predicted"/>
<feature type="compositionally biased region" description="Basic and acidic residues" evidence="1">
    <location>
        <begin position="8"/>
        <end position="22"/>
    </location>
</feature>
<organism evidence="3">
    <name type="scientific">Perkinsus marinus (strain ATCC 50983 / TXsc)</name>
    <dbReference type="NCBI Taxonomy" id="423536"/>
    <lineage>
        <taxon>Eukaryota</taxon>
        <taxon>Sar</taxon>
        <taxon>Alveolata</taxon>
        <taxon>Perkinsozoa</taxon>
        <taxon>Perkinsea</taxon>
        <taxon>Perkinsida</taxon>
        <taxon>Perkinsidae</taxon>
        <taxon>Perkinsus</taxon>
    </lineage>
</organism>
<dbReference type="OMA" id="STIACEG"/>
<dbReference type="GeneID" id="9055511"/>
<dbReference type="InParanoid" id="C5KXE6"/>
<name>C5KXE6_PERM5</name>
<feature type="region of interest" description="Disordered" evidence="1">
    <location>
        <begin position="1"/>
        <end position="23"/>
    </location>
</feature>
<feature type="region of interest" description="Disordered" evidence="1">
    <location>
        <begin position="188"/>
        <end position="212"/>
    </location>
</feature>
<gene>
    <name evidence="2" type="ORF">Pmar_PMAR000704</name>
</gene>
<evidence type="ECO:0000256" key="1">
    <source>
        <dbReference type="SAM" id="MobiDB-lite"/>
    </source>
</evidence>
<dbReference type="AlphaFoldDB" id="C5KXE6"/>
<evidence type="ECO:0000313" key="3">
    <source>
        <dbReference type="Proteomes" id="UP000007800"/>
    </source>
</evidence>
<keyword evidence="3" id="KW-1185">Reference proteome</keyword>
<dbReference type="EMBL" id="GG677256">
    <property type="protein sequence ID" value="EER10670.1"/>
    <property type="molecule type" value="Genomic_DNA"/>
</dbReference>
<dbReference type="Proteomes" id="UP000007800">
    <property type="component" value="Unassembled WGS sequence"/>
</dbReference>
<reference evidence="2 3" key="1">
    <citation type="submission" date="2008-07" db="EMBL/GenBank/DDBJ databases">
        <authorList>
            <person name="El-Sayed N."/>
            <person name="Caler E."/>
            <person name="Inman J."/>
            <person name="Amedeo P."/>
            <person name="Hass B."/>
            <person name="Wortman J."/>
        </authorList>
    </citation>
    <scope>NUCLEOTIDE SEQUENCE [LARGE SCALE GENOMIC DNA]</scope>
    <source>
        <strain evidence="3">ATCC 50983 / TXsc</strain>
    </source>
</reference>
<dbReference type="RefSeq" id="XP_002778875.1">
    <property type="nucleotide sequence ID" value="XM_002778829.1"/>
</dbReference>
<protein>
    <submittedName>
        <fullName evidence="2">Uncharacterized protein</fullName>
    </submittedName>
</protein>
<accession>C5KXE6</accession>
<sequence>MTASVADTEGRVASDIGSEDRQQSTIACEGMGDAGHALVEGERLSTSVVTTPQNLVKEEENARAQGDFEKFRDCFDRDAIANGSEQAKICLKMLAEGLRCPDEYWAQTKEVLVESLKGGTSCRDQATDTPNALKQRQWIYGRLSSLPVPPKNGLQRLAECCLDESTWRGIDKWTFAVLRCMSSVDIPEDSRPCRSPNTSGRKRKVEQRESTL</sequence>
<evidence type="ECO:0000313" key="2">
    <source>
        <dbReference type="EMBL" id="EER10670.1"/>
    </source>
</evidence>